<protein>
    <submittedName>
        <fullName evidence="1">NinG protein</fullName>
    </submittedName>
</protein>
<dbReference type="EMBL" id="BK032640">
    <property type="protein sequence ID" value="DAF52639.1"/>
    <property type="molecule type" value="Genomic_DNA"/>
</dbReference>
<sequence>MNKLCSICKRNLIPLNKRLCDNCSKKAKEQAVSKNESFYKTSKWTKFSLYIRNKYHNLDLYQLKVNNKIVKSKIVHHIIPVNDAPERKFDEKNTIPLSSETHSYIENIYKKGEKEKKAMQELLFSLLEEYYI</sequence>
<organism evidence="1">
    <name type="scientific">Siphoviridae sp. ctnR613</name>
    <dbReference type="NCBI Taxonomy" id="2827939"/>
    <lineage>
        <taxon>Viruses</taxon>
        <taxon>Duplodnaviria</taxon>
        <taxon>Heunggongvirae</taxon>
        <taxon>Uroviricota</taxon>
        <taxon>Caudoviricetes</taxon>
    </lineage>
</organism>
<accession>A0A8S5SPM4</accession>
<name>A0A8S5SPM4_9CAUD</name>
<evidence type="ECO:0000313" key="1">
    <source>
        <dbReference type="EMBL" id="DAF52639.1"/>
    </source>
</evidence>
<proteinExistence type="predicted"/>
<reference evidence="1" key="1">
    <citation type="journal article" date="2021" name="Proc. Natl. Acad. Sci. U.S.A.">
        <title>A Catalog of Tens of Thousands of Viruses from Human Metagenomes Reveals Hidden Associations with Chronic Diseases.</title>
        <authorList>
            <person name="Tisza M.J."/>
            <person name="Buck C.B."/>
        </authorList>
    </citation>
    <scope>NUCLEOTIDE SEQUENCE</scope>
    <source>
        <strain evidence="1">CtnR613</strain>
    </source>
</reference>